<dbReference type="Proteomes" id="UP001151699">
    <property type="component" value="Chromosome C"/>
</dbReference>
<dbReference type="AlphaFoldDB" id="A0A9Q0MRC4"/>
<dbReference type="OrthoDB" id="5990677at2759"/>
<name>A0A9Q0MRC4_9DIPT</name>
<accession>A0A9Q0MRC4</accession>
<dbReference type="EMBL" id="WJQU01000004">
    <property type="protein sequence ID" value="KAJ6635509.1"/>
    <property type="molecule type" value="Genomic_DNA"/>
</dbReference>
<feature type="region of interest" description="Disordered" evidence="1">
    <location>
        <begin position="164"/>
        <end position="216"/>
    </location>
</feature>
<feature type="region of interest" description="Disordered" evidence="1">
    <location>
        <begin position="579"/>
        <end position="606"/>
    </location>
</feature>
<sequence>MSDNEDLLTYEIGDIDVHDNADDLDAVEDELLMSDDEPNLEDENLSATAKTSRTLTDENKRISPAVDTVSPTEKTPKKRTLKRNVGVPVNSQIPKKLVKHVTDKHLPEITKQESQSNEGATKECASEIPKNENEISAFVTKPVALPVTSTEIVENTYTCPVSDKKCSVNTTTSQDESHSCVEESENESVSLTQQSQDSSVINSQSESAVTDDLDSDYNKHKVDTELEDSDDCTERMNAKLCVERDIGHEMQVDQLRPTFYKSQRGALSPRSNAVPRQNYQPQFNSFGPRPNNMQFHPRYGPPALIPPHQNSQIGPRMEYRGMPPLNFRPPFQNNLPRLGNHPHFQPHAHAVNRPNFPPNGPPNALQYSSYINNSQPNPQMMGHFEANGTMGYPPRPPFGCSTAPFVGPARHETPAPHIVRPGPPIVPRKVLINPNFKGGVQAATNQLMMDTMGNPQFMSAQSDAELLRQQEAFINKNRMHIEKRRYERSPDRDRDRERSYSPPRRERRYSRERETRKQVYNRGGRDQRLGSREPPNRPLTKRRRSFSLERDKSNKQDEPEDEETIRYRLEIEKQKSMREKILRDKEMRRRQAAEEKTNNEEKKPVDEPAAKLTPIIVTEKKIISLKKKSDVGSSSVGQRVVGKSLPDTKKADTPSDATTISKSVKSPLKLHTANQRLSDLEDYDEDELLADSPTPPAPVPATITGGMFTNRKVVLTTTTTSTVDRQKLALRKNSTSKGIFDRLDVKIGVNEAAKQKIQKIVLKSND</sequence>
<feature type="compositionally biased region" description="Basic and acidic residues" evidence="1">
    <location>
        <begin position="484"/>
        <end position="499"/>
    </location>
</feature>
<organism evidence="2 3">
    <name type="scientific">Pseudolycoriella hygida</name>
    <dbReference type="NCBI Taxonomy" id="35572"/>
    <lineage>
        <taxon>Eukaryota</taxon>
        <taxon>Metazoa</taxon>
        <taxon>Ecdysozoa</taxon>
        <taxon>Arthropoda</taxon>
        <taxon>Hexapoda</taxon>
        <taxon>Insecta</taxon>
        <taxon>Pterygota</taxon>
        <taxon>Neoptera</taxon>
        <taxon>Endopterygota</taxon>
        <taxon>Diptera</taxon>
        <taxon>Nematocera</taxon>
        <taxon>Sciaroidea</taxon>
        <taxon>Sciaridae</taxon>
        <taxon>Pseudolycoriella</taxon>
    </lineage>
</organism>
<reference evidence="2" key="1">
    <citation type="submission" date="2022-07" db="EMBL/GenBank/DDBJ databases">
        <authorList>
            <person name="Trinca V."/>
            <person name="Uliana J.V.C."/>
            <person name="Torres T.T."/>
            <person name="Ward R.J."/>
            <person name="Monesi N."/>
        </authorList>
    </citation>
    <scope>NUCLEOTIDE SEQUENCE</scope>
    <source>
        <strain evidence="2">HSMRA1968</strain>
        <tissue evidence="2">Whole embryos</tissue>
    </source>
</reference>
<feature type="compositionally biased region" description="Polar residues" evidence="1">
    <location>
        <begin position="191"/>
        <end position="208"/>
    </location>
</feature>
<feature type="region of interest" description="Disordered" evidence="1">
    <location>
        <begin position="478"/>
        <end position="565"/>
    </location>
</feature>
<feature type="compositionally biased region" description="Polar residues" evidence="1">
    <location>
        <begin position="45"/>
        <end position="54"/>
    </location>
</feature>
<gene>
    <name evidence="2" type="ORF">Bhyg_14095</name>
</gene>
<evidence type="ECO:0000313" key="3">
    <source>
        <dbReference type="Proteomes" id="UP001151699"/>
    </source>
</evidence>
<feature type="region of interest" description="Disordered" evidence="1">
    <location>
        <begin position="34"/>
        <end position="84"/>
    </location>
</feature>
<evidence type="ECO:0000256" key="1">
    <source>
        <dbReference type="SAM" id="MobiDB-lite"/>
    </source>
</evidence>
<feature type="compositionally biased region" description="Basic and acidic residues" evidence="1">
    <location>
        <begin position="509"/>
        <end position="535"/>
    </location>
</feature>
<feature type="region of interest" description="Disordered" evidence="1">
    <location>
        <begin position="109"/>
        <end position="128"/>
    </location>
</feature>
<protein>
    <submittedName>
        <fullName evidence="2">Uncharacterized protein</fullName>
    </submittedName>
</protein>
<feature type="compositionally biased region" description="Basic and acidic residues" evidence="1">
    <location>
        <begin position="546"/>
        <end position="557"/>
    </location>
</feature>
<feature type="region of interest" description="Disordered" evidence="1">
    <location>
        <begin position="629"/>
        <end position="659"/>
    </location>
</feature>
<comment type="caution">
    <text evidence="2">The sequence shown here is derived from an EMBL/GenBank/DDBJ whole genome shotgun (WGS) entry which is preliminary data.</text>
</comment>
<feature type="compositionally biased region" description="Low complexity" evidence="1">
    <location>
        <begin position="631"/>
        <end position="644"/>
    </location>
</feature>
<evidence type="ECO:0000313" key="2">
    <source>
        <dbReference type="EMBL" id="KAJ6635509.1"/>
    </source>
</evidence>
<proteinExistence type="predicted"/>
<feature type="compositionally biased region" description="Acidic residues" evidence="1">
    <location>
        <begin position="34"/>
        <end position="44"/>
    </location>
</feature>
<keyword evidence="3" id="KW-1185">Reference proteome</keyword>